<evidence type="ECO:0000313" key="3">
    <source>
        <dbReference type="Proteomes" id="UP001151088"/>
    </source>
</evidence>
<proteinExistence type="predicted"/>
<dbReference type="PANTHER" id="PTHR43283">
    <property type="entry name" value="BETA-LACTAMASE-RELATED"/>
    <property type="match status" value="1"/>
</dbReference>
<dbReference type="Pfam" id="PF00144">
    <property type="entry name" value="Beta-lactamase"/>
    <property type="match status" value="1"/>
</dbReference>
<dbReference type="EMBL" id="JANTHZ010000006">
    <property type="protein sequence ID" value="MCS0496381.1"/>
    <property type="molecule type" value="Genomic_DNA"/>
</dbReference>
<dbReference type="InterPro" id="IPR050789">
    <property type="entry name" value="Diverse_Enzym_Activities"/>
</dbReference>
<accession>A0A9X2PG61</accession>
<reference evidence="2" key="1">
    <citation type="submission" date="2022-08" db="EMBL/GenBank/DDBJ databases">
        <authorList>
            <person name="Li F."/>
        </authorList>
    </citation>
    <scope>NUCLEOTIDE SEQUENCE</scope>
    <source>
        <strain evidence="2">MQZ15Z-1</strain>
    </source>
</reference>
<sequence length="167" mass="18240">MERASGERLEDFPRQALFEPLGIDTFEWVAMSNGEAAAASGLRLSARDMAKIGQLVLDGGVWKGRRVVSEDWITESTAPRFEGWRPMRYGYQWWVGASPHAGGEVSWIAAIGLGGQRIFIVPALDLVVVSTAGLYRDPDQGAFSRAVLEKVVLPAVREGGERPSAPR</sequence>
<dbReference type="Proteomes" id="UP001151088">
    <property type="component" value="Unassembled WGS sequence"/>
</dbReference>
<dbReference type="InterPro" id="IPR012338">
    <property type="entry name" value="Beta-lactam/transpept-like"/>
</dbReference>
<name>A0A9X2PG61_9HYPH</name>
<dbReference type="GO" id="GO:0016787">
    <property type="term" value="F:hydrolase activity"/>
    <property type="evidence" value="ECO:0007669"/>
    <property type="project" value="UniProtKB-KW"/>
</dbReference>
<gene>
    <name evidence="2" type="ORF">NVS89_14850</name>
</gene>
<evidence type="ECO:0000313" key="2">
    <source>
        <dbReference type="EMBL" id="MCS0496381.1"/>
    </source>
</evidence>
<comment type="caution">
    <text evidence="2">The sequence shown here is derived from an EMBL/GenBank/DDBJ whole genome shotgun (WGS) entry which is preliminary data.</text>
</comment>
<organism evidence="2 3">
    <name type="scientific">Ancylobacter mangrovi</name>
    <dbReference type="NCBI Taxonomy" id="2972472"/>
    <lineage>
        <taxon>Bacteria</taxon>
        <taxon>Pseudomonadati</taxon>
        <taxon>Pseudomonadota</taxon>
        <taxon>Alphaproteobacteria</taxon>
        <taxon>Hyphomicrobiales</taxon>
        <taxon>Xanthobacteraceae</taxon>
        <taxon>Ancylobacter</taxon>
    </lineage>
</organism>
<dbReference type="Gene3D" id="3.40.710.10">
    <property type="entry name" value="DD-peptidase/beta-lactamase superfamily"/>
    <property type="match status" value="1"/>
</dbReference>
<dbReference type="AlphaFoldDB" id="A0A9X2PG61"/>
<dbReference type="SUPFAM" id="SSF56601">
    <property type="entry name" value="beta-lactamase/transpeptidase-like"/>
    <property type="match status" value="1"/>
</dbReference>
<dbReference type="PANTHER" id="PTHR43283:SF7">
    <property type="entry name" value="BETA-LACTAMASE-RELATED DOMAIN-CONTAINING PROTEIN"/>
    <property type="match status" value="1"/>
</dbReference>
<evidence type="ECO:0000259" key="1">
    <source>
        <dbReference type="Pfam" id="PF00144"/>
    </source>
</evidence>
<feature type="domain" description="Beta-lactamase-related" evidence="1">
    <location>
        <begin position="2"/>
        <end position="129"/>
    </location>
</feature>
<protein>
    <submittedName>
        <fullName evidence="2">Serine hydrolase</fullName>
    </submittedName>
</protein>
<dbReference type="InterPro" id="IPR001466">
    <property type="entry name" value="Beta-lactam-related"/>
</dbReference>
<keyword evidence="3" id="KW-1185">Reference proteome</keyword>
<keyword evidence="2" id="KW-0378">Hydrolase</keyword>